<dbReference type="PROSITE" id="PS00028">
    <property type="entry name" value="ZINC_FINGER_C2H2_1"/>
    <property type="match status" value="15"/>
</dbReference>
<evidence type="ECO:0000256" key="3">
    <source>
        <dbReference type="ARBA" id="ARBA00022771"/>
    </source>
</evidence>
<feature type="region of interest" description="Disordered" evidence="6">
    <location>
        <begin position="702"/>
        <end position="742"/>
    </location>
</feature>
<protein>
    <submittedName>
        <fullName evidence="8">CLUMA_CG001843, isoform A</fullName>
    </submittedName>
</protein>
<evidence type="ECO:0000313" key="9">
    <source>
        <dbReference type="Proteomes" id="UP000183832"/>
    </source>
</evidence>
<feature type="domain" description="C2H2-type" evidence="7">
    <location>
        <begin position="148"/>
        <end position="175"/>
    </location>
</feature>
<dbReference type="InterPro" id="IPR036236">
    <property type="entry name" value="Znf_C2H2_sf"/>
</dbReference>
<feature type="compositionally biased region" description="Basic and acidic residues" evidence="6">
    <location>
        <begin position="713"/>
        <end position="731"/>
    </location>
</feature>
<evidence type="ECO:0000256" key="1">
    <source>
        <dbReference type="ARBA" id="ARBA00022723"/>
    </source>
</evidence>
<gene>
    <name evidence="8" type="ORF">CLUMA_CG001843</name>
</gene>
<dbReference type="PANTHER" id="PTHR24379">
    <property type="entry name" value="KRAB AND ZINC FINGER DOMAIN-CONTAINING"/>
    <property type="match status" value="1"/>
</dbReference>
<dbReference type="OrthoDB" id="10014897at2759"/>
<evidence type="ECO:0000256" key="4">
    <source>
        <dbReference type="ARBA" id="ARBA00022833"/>
    </source>
</evidence>
<feature type="domain" description="C2H2-type" evidence="7">
    <location>
        <begin position="548"/>
        <end position="576"/>
    </location>
</feature>
<dbReference type="SUPFAM" id="SSF57667">
    <property type="entry name" value="beta-beta-alpha zinc fingers"/>
    <property type="match status" value="2"/>
</dbReference>
<feature type="compositionally biased region" description="Low complexity" evidence="6">
    <location>
        <begin position="703"/>
        <end position="712"/>
    </location>
</feature>
<dbReference type="FunFam" id="3.30.160.60:FF:000736">
    <property type="entry name" value="Zinc finger protein 423"/>
    <property type="match status" value="1"/>
</dbReference>
<name>A0A1J1HKK3_9DIPT</name>
<evidence type="ECO:0000259" key="7">
    <source>
        <dbReference type="PROSITE" id="PS50157"/>
    </source>
</evidence>
<dbReference type="PANTHER" id="PTHR24379:SF121">
    <property type="entry name" value="C2H2-TYPE DOMAIN-CONTAINING PROTEIN"/>
    <property type="match status" value="1"/>
</dbReference>
<keyword evidence="9" id="KW-1185">Reference proteome</keyword>
<dbReference type="GO" id="GO:0008270">
    <property type="term" value="F:zinc ion binding"/>
    <property type="evidence" value="ECO:0007669"/>
    <property type="project" value="UniProtKB-KW"/>
</dbReference>
<dbReference type="AlphaFoldDB" id="A0A1J1HKK3"/>
<feature type="compositionally biased region" description="Low complexity" evidence="6">
    <location>
        <begin position="182"/>
        <end position="194"/>
    </location>
</feature>
<evidence type="ECO:0000256" key="5">
    <source>
        <dbReference type="PROSITE-ProRule" id="PRU00042"/>
    </source>
</evidence>
<dbReference type="PROSITE" id="PS50157">
    <property type="entry name" value="ZINC_FINGER_C2H2_2"/>
    <property type="match status" value="7"/>
</dbReference>
<feature type="compositionally biased region" description="Polar residues" evidence="6">
    <location>
        <begin position="732"/>
        <end position="742"/>
    </location>
</feature>
<keyword evidence="3 5" id="KW-0863">Zinc-finger</keyword>
<organism evidence="8 9">
    <name type="scientific">Clunio marinus</name>
    <dbReference type="NCBI Taxonomy" id="568069"/>
    <lineage>
        <taxon>Eukaryota</taxon>
        <taxon>Metazoa</taxon>
        <taxon>Ecdysozoa</taxon>
        <taxon>Arthropoda</taxon>
        <taxon>Hexapoda</taxon>
        <taxon>Insecta</taxon>
        <taxon>Pterygota</taxon>
        <taxon>Neoptera</taxon>
        <taxon>Endopterygota</taxon>
        <taxon>Diptera</taxon>
        <taxon>Nematocera</taxon>
        <taxon>Chironomoidea</taxon>
        <taxon>Chironomidae</taxon>
        <taxon>Clunio</taxon>
    </lineage>
</organism>
<reference evidence="8 9" key="1">
    <citation type="submission" date="2015-04" db="EMBL/GenBank/DDBJ databases">
        <authorList>
            <person name="Syromyatnikov M.Y."/>
            <person name="Popov V.N."/>
        </authorList>
    </citation>
    <scope>NUCLEOTIDE SEQUENCE [LARGE SCALE GENOMIC DNA]</scope>
</reference>
<feature type="domain" description="C2H2-type" evidence="7">
    <location>
        <begin position="272"/>
        <end position="300"/>
    </location>
</feature>
<keyword evidence="1" id="KW-0479">Metal-binding</keyword>
<sequence>MKIYEVLHDGNKDYHYRELYSSHTSISFPSSNNSTSEMETNEADVDGVDKKERKDKTKFKNCSYKCQFCEKSFPRLGYLKKHEQSHEDYMPFKCPVCLRLFKHKRSRDRHLKLHTGDRRYKCLYCESAFSRSDHLKIHMKTHDSKKAFQCSFCNRGYNTAAALTSHMQNHKKQLENRGRNDSPFNFSLKSSESSSTSMMDKKRFSDLISPKSFKSEGHSELRSLIRCFYCTKSNFVSLDQLNIHINIMHSHKISKDKRNEIDKEQNELSPLHSCEFCLMKFTSSDKLLKHIKAIHDEKNGEKVSVNSELCSLDMRIDNGNKFDNDDEQPTDLSQRFSKKIKIENSSVSKAFKPPVKSPISSEVFLCNQCNASLPNFELFRLHLKSHLEENYKIRSNDHHFEMNNAFYHTQKKFICPQCRDVVFDNRFEYDQHVEKHYTEFLCRECDDSFTKNEDLQNHLIESHVCFKCTLCSESLESIMSLKLHFASRHSHKRCSACHEDFSSDREFMSHIHSKHSSSDLIHCIFCRVTCSSELEMHFHFLSAHVKQFRCPACSESFHVEFLLDRHLQTHHSINDPQLSAKYAAEKEMALSHLNLQNYHPSLIDSNYKGKFLMNNEPKQSDNSLMSGLHSNIFALNSISNQYTKGIDLASLHESLNRAQSTLEESQNVRVKQLFSMNNNGEKSFNDTQNVAKSQNALNITNLANDRNNNKNATNKDKTDATSHYKEFEPTTDKSGQSLHTSSKSGVSLKCAYCEERDDFKSRTELENHMKIQHNIAAKHKCSICDEVLPSPAVLAEHKLQHCKVISGKCFHCSESINDVNDFKQHIQNHNMKNKTALEFPIHCICCHQLLASDFEMNLHAKFHTNSANTINVNDDRTCALCLNIMEQANIKKICNSCMTKHNFSLNSVPKNQLQLCNLCKKNIEIEKFQDHLIEHEMDNGTIACAICSSIFTSIIGLKDHIREHNLIASDLKEVCSKCNSRFLYRSELSHHVHEHELMENQGNVVKNEESDDEEVNKIKEEDEDDYIEIEKVVENPT</sequence>
<feature type="region of interest" description="Disordered" evidence="6">
    <location>
        <begin position="175"/>
        <end position="194"/>
    </location>
</feature>
<feature type="compositionally biased region" description="Low complexity" evidence="6">
    <location>
        <begin position="26"/>
        <end position="38"/>
    </location>
</feature>
<accession>A0A1J1HKK3</accession>
<feature type="domain" description="C2H2-type" evidence="7">
    <location>
        <begin position="92"/>
        <end position="119"/>
    </location>
</feature>
<feature type="domain" description="C2H2-type" evidence="7">
    <location>
        <begin position="440"/>
        <end position="463"/>
    </location>
</feature>
<keyword evidence="2" id="KW-0677">Repeat</keyword>
<dbReference type="STRING" id="568069.A0A1J1HKK3"/>
<feature type="region of interest" description="Disordered" evidence="6">
    <location>
        <begin position="1002"/>
        <end position="1023"/>
    </location>
</feature>
<proteinExistence type="predicted"/>
<dbReference type="Proteomes" id="UP000183832">
    <property type="component" value="Unassembled WGS sequence"/>
</dbReference>
<dbReference type="Gene3D" id="3.30.160.60">
    <property type="entry name" value="Classic Zinc Finger"/>
    <property type="match status" value="7"/>
</dbReference>
<feature type="domain" description="C2H2-type" evidence="7">
    <location>
        <begin position="64"/>
        <end position="91"/>
    </location>
</feature>
<feature type="domain" description="C2H2-type" evidence="7">
    <location>
        <begin position="120"/>
        <end position="147"/>
    </location>
</feature>
<dbReference type="InterPro" id="IPR013087">
    <property type="entry name" value="Znf_C2H2_type"/>
</dbReference>
<dbReference type="EMBL" id="CVRI01000006">
    <property type="protein sequence ID" value="CRK88058.1"/>
    <property type="molecule type" value="Genomic_DNA"/>
</dbReference>
<evidence type="ECO:0000313" key="8">
    <source>
        <dbReference type="EMBL" id="CRK88058.1"/>
    </source>
</evidence>
<dbReference type="SMART" id="SM00355">
    <property type="entry name" value="ZnF_C2H2"/>
    <property type="match status" value="20"/>
</dbReference>
<keyword evidence="4" id="KW-0862">Zinc</keyword>
<feature type="region of interest" description="Disordered" evidence="6">
    <location>
        <begin position="26"/>
        <end position="49"/>
    </location>
</feature>
<evidence type="ECO:0000256" key="2">
    <source>
        <dbReference type="ARBA" id="ARBA00022737"/>
    </source>
</evidence>
<evidence type="ECO:0000256" key="6">
    <source>
        <dbReference type="SAM" id="MobiDB-lite"/>
    </source>
</evidence>
<dbReference type="Pfam" id="PF00096">
    <property type="entry name" value="zf-C2H2"/>
    <property type="match status" value="3"/>
</dbReference>